<dbReference type="AlphaFoldDB" id="A0A3Q0L7B7"/>
<name>A0A3Q0L7B7_VIBVU</name>
<accession>A0A3Q0L7B7</accession>
<organism evidence="1 2">
    <name type="scientific">Vibrio vulnificus (strain CMCP6)</name>
    <dbReference type="NCBI Taxonomy" id="216895"/>
    <lineage>
        <taxon>Bacteria</taxon>
        <taxon>Pseudomonadati</taxon>
        <taxon>Pseudomonadota</taxon>
        <taxon>Gammaproteobacteria</taxon>
        <taxon>Vibrionales</taxon>
        <taxon>Vibrionaceae</taxon>
        <taxon>Vibrio</taxon>
    </lineage>
</organism>
<reference evidence="1 2" key="3">
    <citation type="journal article" date="2011" name="Mol. Syst. Biol.">
        <title>Integrative genome-scale metabolic analysis of Vibrio vulnificus for drug targeting and discovery.</title>
        <authorList>
            <person name="Kim H.U."/>
            <person name="Kim S.Y."/>
            <person name="Jeong H."/>
            <person name="Kim T.Y."/>
            <person name="Kim J.J."/>
            <person name="Choy H.E."/>
            <person name="Yi K.Y."/>
            <person name="Rhee J.H."/>
            <person name="Lee S.Y."/>
        </authorList>
    </citation>
    <scope>NUCLEOTIDE SEQUENCE [LARGE SCALE GENOMIC DNA]</scope>
    <source>
        <strain evidence="1 2">CMCP6</strain>
    </source>
</reference>
<reference evidence="2" key="1">
    <citation type="submission" date="2002-12" db="EMBL/GenBank/DDBJ databases">
        <title>Complete genome sequence of Vibrio vulnificus CMCP6.</title>
        <authorList>
            <person name="Rhee J.H."/>
            <person name="Kim S.Y."/>
            <person name="Chung S.S."/>
            <person name="Kim J.J."/>
            <person name="Moon Y.H."/>
            <person name="Jeong H."/>
            <person name="Choy H.E."/>
        </authorList>
    </citation>
    <scope>NUCLEOTIDE SEQUENCE [LARGE SCALE GENOMIC DNA]</scope>
    <source>
        <strain evidence="2">CMCP6</strain>
    </source>
</reference>
<dbReference type="Proteomes" id="UP000002275">
    <property type="component" value="Chromosome I"/>
</dbReference>
<sequence>MSIKVIGIDLAKNFFQVCLLNIDGTISLNLKVLRNKLLHTIRQLPDNTPLARESYASSQYWGRVFLGLSFKVSRIPAQHVKSFVGRQKNDANDARTISFGY</sequence>
<dbReference type="KEGG" id="vvu:VV1_3194"/>
<evidence type="ECO:0000313" key="2">
    <source>
        <dbReference type="Proteomes" id="UP000002275"/>
    </source>
</evidence>
<protein>
    <submittedName>
        <fullName evidence="1">Transposase</fullName>
    </submittedName>
</protein>
<evidence type="ECO:0000313" key="1">
    <source>
        <dbReference type="EMBL" id="AAO11508.1"/>
    </source>
</evidence>
<dbReference type="EMBL" id="AE016795">
    <property type="protein sequence ID" value="AAO11508.1"/>
    <property type="molecule type" value="Genomic_DNA"/>
</dbReference>
<gene>
    <name evidence="1" type="ordered locus">VV1_3194</name>
</gene>
<reference evidence="1 2" key="2">
    <citation type="journal article" date="2003" name="Infect. Immun.">
        <title>Characterization and pathogenic significance of Vibrio vulnificus antigens preferentially expressed in septicemic patients.</title>
        <authorList>
            <person name="Kim Y.R."/>
            <person name="Lee S.E."/>
            <person name="Kim C.M."/>
            <person name="Kim S.Y."/>
            <person name="Shin E.K."/>
            <person name="Shin D.H."/>
            <person name="Chung S.S."/>
            <person name="Choy H.E."/>
            <person name="Progulske-Fox A."/>
            <person name="Hillman J.D."/>
            <person name="Handfield M."/>
            <person name="Rhee J.H."/>
        </authorList>
    </citation>
    <scope>NUCLEOTIDE SEQUENCE [LARGE SCALE GENOMIC DNA]</scope>
    <source>
        <strain evidence="1 2">CMCP6</strain>
    </source>
</reference>
<proteinExistence type="predicted"/>